<dbReference type="Gene3D" id="3.40.1000.10">
    <property type="entry name" value="Mog1/PsbP, alpha/beta/alpha sandwich"/>
    <property type="match status" value="1"/>
</dbReference>
<dbReference type="GO" id="GO:0019898">
    <property type="term" value="C:extrinsic component of membrane"/>
    <property type="evidence" value="ECO:0007669"/>
    <property type="project" value="InterPro"/>
</dbReference>
<dbReference type="Proteomes" id="UP001438707">
    <property type="component" value="Unassembled WGS sequence"/>
</dbReference>
<name>A0AAW1R472_9CHLO</name>
<gene>
    <name evidence="2" type="ORF">WJX74_008202</name>
</gene>
<evidence type="ECO:0000259" key="1">
    <source>
        <dbReference type="Pfam" id="PF01789"/>
    </source>
</evidence>
<dbReference type="Pfam" id="PF01789">
    <property type="entry name" value="PsbP"/>
    <property type="match status" value="1"/>
</dbReference>
<sequence length="213" mass="23208">MGKHRGRTFAYPSLAGATGSLESKEVPCFTRRHALAASLLAASLLQAGQSAAQEGFKTYSNKSDRYHIEYPVAWKETSKSGASILLQDPDRKSTTVGVTVTPVRIAKLEDIGDPAAVAEKLIAAEKAKESTKSVELLNESQRNAANSGTLMYDLEYELDSTRGRKRFLSTVAVKNKKLYIVNGTYKCGEDLCNDAQSTVKIMQAMLNSFDFTA</sequence>
<keyword evidence="3" id="KW-1185">Reference proteome</keyword>
<dbReference type="GO" id="GO:0009654">
    <property type="term" value="C:photosystem II oxygen evolving complex"/>
    <property type="evidence" value="ECO:0007669"/>
    <property type="project" value="InterPro"/>
</dbReference>
<dbReference type="InterPro" id="IPR016123">
    <property type="entry name" value="Mog1/PsbP_a/b/a-sand"/>
</dbReference>
<dbReference type="SUPFAM" id="SSF55724">
    <property type="entry name" value="Mog1p/PsbP-like"/>
    <property type="match status" value="1"/>
</dbReference>
<dbReference type="PANTHER" id="PTHR31407">
    <property type="match status" value="1"/>
</dbReference>
<dbReference type="GO" id="GO:0005509">
    <property type="term" value="F:calcium ion binding"/>
    <property type="evidence" value="ECO:0007669"/>
    <property type="project" value="InterPro"/>
</dbReference>
<feature type="domain" description="PsbP C-terminal" evidence="1">
    <location>
        <begin position="54"/>
        <end position="210"/>
    </location>
</feature>
<evidence type="ECO:0000313" key="2">
    <source>
        <dbReference type="EMBL" id="KAK9828308.1"/>
    </source>
</evidence>
<organism evidence="2 3">
    <name type="scientific">Apatococcus lobatus</name>
    <dbReference type="NCBI Taxonomy" id="904363"/>
    <lineage>
        <taxon>Eukaryota</taxon>
        <taxon>Viridiplantae</taxon>
        <taxon>Chlorophyta</taxon>
        <taxon>core chlorophytes</taxon>
        <taxon>Trebouxiophyceae</taxon>
        <taxon>Chlorellales</taxon>
        <taxon>Chlorellaceae</taxon>
        <taxon>Apatococcus</taxon>
    </lineage>
</organism>
<proteinExistence type="predicted"/>
<evidence type="ECO:0000313" key="3">
    <source>
        <dbReference type="Proteomes" id="UP001438707"/>
    </source>
</evidence>
<reference evidence="2 3" key="1">
    <citation type="journal article" date="2024" name="Nat. Commun.">
        <title>Phylogenomics reveals the evolutionary origins of lichenization in chlorophyte algae.</title>
        <authorList>
            <person name="Puginier C."/>
            <person name="Libourel C."/>
            <person name="Otte J."/>
            <person name="Skaloud P."/>
            <person name="Haon M."/>
            <person name="Grisel S."/>
            <person name="Petersen M."/>
            <person name="Berrin J.G."/>
            <person name="Delaux P.M."/>
            <person name="Dal Grande F."/>
            <person name="Keller J."/>
        </authorList>
    </citation>
    <scope>NUCLEOTIDE SEQUENCE [LARGE SCALE GENOMIC DNA]</scope>
    <source>
        <strain evidence="2 3">SAG 2145</strain>
    </source>
</reference>
<dbReference type="GO" id="GO:0015979">
    <property type="term" value="P:photosynthesis"/>
    <property type="evidence" value="ECO:0007669"/>
    <property type="project" value="InterPro"/>
</dbReference>
<dbReference type="AlphaFoldDB" id="A0AAW1R472"/>
<accession>A0AAW1R472</accession>
<dbReference type="InterPro" id="IPR002683">
    <property type="entry name" value="PsbP_C"/>
</dbReference>
<protein>
    <recommendedName>
        <fullName evidence="1">PsbP C-terminal domain-containing protein</fullName>
    </recommendedName>
</protein>
<comment type="caution">
    <text evidence="2">The sequence shown here is derived from an EMBL/GenBank/DDBJ whole genome shotgun (WGS) entry which is preliminary data.</text>
</comment>
<dbReference type="EMBL" id="JALJOS010000016">
    <property type="protein sequence ID" value="KAK9828308.1"/>
    <property type="molecule type" value="Genomic_DNA"/>
</dbReference>
<dbReference type="PANTHER" id="PTHR31407:SF3">
    <property type="entry name" value="PSBP DOMAIN-CONTAINING PROTEIN 2, CHLOROPLASTIC"/>
    <property type="match status" value="1"/>
</dbReference>
<dbReference type="NCBIfam" id="NF040946">
    <property type="entry name" value="PSII_PsbP"/>
    <property type="match status" value="1"/>
</dbReference>